<reference evidence="3 4" key="1">
    <citation type="submission" date="2018-06" db="EMBL/GenBank/DDBJ databases">
        <title>Genomic Encyclopedia of Type Strains, Phase IV (KMG-IV): sequencing the most valuable type-strain genomes for metagenomic binning, comparative biology and taxonomic classification.</title>
        <authorList>
            <person name="Goeker M."/>
        </authorList>
    </citation>
    <scope>NUCLEOTIDE SEQUENCE [LARGE SCALE GENOMIC DNA]</scope>
    <source>
        <strain evidence="3 4">DSM 44599</strain>
    </source>
</reference>
<protein>
    <recommendedName>
        <fullName evidence="2">CAAX prenyl protease 2/Lysostaphin resistance protein A-like domain-containing protein</fullName>
    </recommendedName>
</protein>
<dbReference type="Proteomes" id="UP000252586">
    <property type="component" value="Unassembled WGS sequence"/>
</dbReference>
<feature type="transmembrane region" description="Helical" evidence="1">
    <location>
        <begin position="64"/>
        <end position="85"/>
    </location>
</feature>
<sequence>MRGSGRFVDAAVACALPLLWSNVVLPRLGMDHRGRTAANVVFASGYAAVLGGRPRWWSSRGARAGALAGAVVFAGYGAALAIPSVRARLGELSGRDQDVSTAEWVLVHIPFGTVYSEELIFRATLEPLLDNAFPKAGPLLGAAAFGLWHIHPARAGGDSVPATVLVTAGGGVLFGELRRRTGSATAPALLHWAFNAGGVLVTHVAAALGSTTPVRGRELSSVNGVGSGHETR</sequence>
<dbReference type="Pfam" id="PF02517">
    <property type="entry name" value="Rce1-like"/>
    <property type="match status" value="1"/>
</dbReference>
<keyword evidence="1" id="KW-0812">Transmembrane</keyword>
<evidence type="ECO:0000313" key="3">
    <source>
        <dbReference type="EMBL" id="RBO86981.1"/>
    </source>
</evidence>
<keyword evidence="1" id="KW-1133">Transmembrane helix</keyword>
<keyword evidence="4" id="KW-1185">Reference proteome</keyword>
<comment type="caution">
    <text evidence="3">The sequence shown here is derived from an EMBL/GenBank/DDBJ whole genome shotgun (WGS) entry which is preliminary data.</text>
</comment>
<feature type="domain" description="CAAX prenyl protease 2/Lysostaphin resistance protein A-like" evidence="2">
    <location>
        <begin position="104"/>
        <end position="196"/>
    </location>
</feature>
<dbReference type="RefSeq" id="WP_067504851.1">
    <property type="nucleotide sequence ID" value="NZ_CP107943.1"/>
</dbReference>
<evidence type="ECO:0000256" key="1">
    <source>
        <dbReference type="SAM" id="Phobius"/>
    </source>
</evidence>
<dbReference type="GO" id="GO:0004175">
    <property type="term" value="F:endopeptidase activity"/>
    <property type="evidence" value="ECO:0007669"/>
    <property type="project" value="UniProtKB-ARBA"/>
</dbReference>
<organism evidence="3 4">
    <name type="scientific">Nocardia puris</name>
    <dbReference type="NCBI Taxonomy" id="208602"/>
    <lineage>
        <taxon>Bacteria</taxon>
        <taxon>Bacillati</taxon>
        <taxon>Actinomycetota</taxon>
        <taxon>Actinomycetes</taxon>
        <taxon>Mycobacteriales</taxon>
        <taxon>Nocardiaceae</taxon>
        <taxon>Nocardia</taxon>
    </lineage>
</organism>
<dbReference type="EMBL" id="QNRE01000012">
    <property type="protein sequence ID" value="RBO86981.1"/>
    <property type="molecule type" value="Genomic_DNA"/>
</dbReference>
<dbReference type="GO" id="GO:0080120">
    <property type="term" value="P:CAAX-box protein maturation"/>
    <property type="evidence" value="ECO:0007669"/>
    <property type="project" value="UniProtKB-ARBA"/>
</dbReference>
<evidence type="ECO:0000313" key="4">
    <source>
        <dbReference type="Proteomes" id="UP000252586"/>
    </source>
</evidence>
<evidence type="ECO:0000259" key="2">
    <source>
        <dbReference type="Pfam" id="PF02517"/>
    </source>
</evidence>
<dbReference type="AlphaFoldDB" id="A0A366DA96"/>
<dbReference type="STRING" id="1210090.GCA_001613185_01298"/>
<gene>
    <name evidence="3" type="ORF">DFR74_112158</name>
</gene>
<proteinExistence type="predicted"/>
<dbReference type="InterPro" id="IPR003675">
    <property type="entry name" value="Rce1/LyrA-like_dom"/>
</dbReference>
<name>A0A366DA96_9NOCA</name>
<keyword evidence="1" id="KW-0472">Membrane</keyword>
<accession>A0A366DA96</accession>